<dbReference type="Gene3D" id="3.30.60.30">
    <property type="match status" value="1"/>
</dbReference>
<dbReference type="SUPFAM" id="SSF103473">
    <property type="entry name" value="MFS general substrate transporter"/>
    <property type="match status" value="1"/>
</dbReference>
<evidence type="ECO:0000256" key="4">
    <source>
        <dbReference type="ARBA" id="ARBA00022692"/>
    </source>
</evidence>
<keyword evidence="4 8" id="KW-0812">Transmembrane</keyword>
<dbReference type="OrthoDB" id="6435771at2759"/>
<dbReference type="SUPFAM" id="SSF100895">
    <property type="entry name" value="Kazal-type serine protease inhibitors"/>
    <property type="match status" value="1"/>
</dbReference>
<reference evidence="10" key="1">
    <citation type="submission" date="2020-11" db="EMBL/GenBank/DDBJ databases">
        <authorList>
            <person name="Tran Van P."/>
        </authorList>
    </citation>
    <scope>NUCLEOTIDE SEQUENCE</scope>
</reference>
<dbReference type="PANTHER" id="PTHR11388:SF76">
    <property type="entry name" value="SOLUTE CARRIER ORGANIC ANION TRANSPORTER FAMILY MEMBER"/>
    <property type="match status" value="1"/>
</dbReference>
<dbReference type="Proteomes" id="UP000728032">
    <property type="component" value="Unassembled WGS sequence"/>
</dbReference>
<dbReference type="PANTHER" id="PTHR11388">
    <property type="entry name" value="ORGANIC ANION TRANSPORTER"/>
    <property type="match status" value="1"/>
</dbReference>
<accession>A0A7R9QKM2</accession>
<evidence type="ECO:0000313" key="11">
    <source>
        <dbReference type="Proteomes" id="UP000728032"/>
    </source>
</evidence>
<dbReference type="GO" id="GO:0015347">
    <property type="term" value="F:sodium-independent organic anion transmembrane transporter activity"/>
    <property type="evidence" value="ECO:0007669"/>
    <property type="project" value="TreeGrafter"/>
</dbReference>
<dbReference type="InterPro" id="IPR036259">
    <property type="entry name" value="MFS_trans_sf"/>
</dbReference>
<evidence type="ECO:0000256" key="7">
    <source>
        <dbReference type="ARBA" id="ARBA00023157"/>
    </source>
</evidence>
<dbReference type="Pfam" id="PF03137">
    <property type="entry name" value="OATP"/>
    <property type="match status" value="1"/>
</dbReference>
<evidence type="ECO:0000256" key="1">
    <source>
        <dbReference type="ARBA" id="ARBA00004651"/>
    </source>
</evidence>
<dbReference type="GO" id="GO:0016323">
    <property type="term" value="C:basolateral plasma membrane"/>
    <property type="evidence" value="ECO:0007669"/>
    <property type="project" value="TreeGrafter"/>
</dbReference>
<dbReference type="EMBL" id="OC917931">
    <property type="protein sequence ID" value="CAD7648306.1"/>
    <property type="molecule type" value="Genomic_DNA"/>
</dbReference>
<feature type="transmembrane region" description="Helical" evidence="8">
    <location>
        <begin position="59"/>
        <end position="80"/>
    </location>
</feature>
<keyword evidence="6 8" id="KW-0472">Membrane</keyword>
<keyword evidence="11" id="KW-1185">Reference proteome</keyword>
<dbReference type="InterPro" id="IPR002350">
    <property type="entry name" value="Kazal_dom"/>
</dbReference>
<dbReference type="InterPro" id="IPR004156">
    <property type="entry name" value="OATP"/>
</dbReference>
<keyword evidence="5 8" id="KW-1133">Transmembrane helix</keyword>
<feature type="domain" description="Kazal-like" evidence="9">
    <location>
        <begin position="96"/>
        <end position="136"/>
    </location>
</feature>
<name>A0A7R9QKM2_9ACAR</name>
<sequence>MFALFGYITFLSKYLESEYKKSASTANLFSGIIGVAPAALGIFIGGILIRLFKPGPKALTSLIASVEIFGLIGIISAMFMGCPATLLHGKLFNGQFDLQSTCNTDCKCTTRVYQPICGSDGITNYFSPCYAGCKAPAFGQLEWTVGLLWATVPPNVLLLHRSQRY</sequence>
<comment type="similarity">
    <text evidence="2">Belongs to the organo anion transporter (TC 2.A.60) family.</text>
</comment>
<dbReference type="InterPro" id="IPR036058">
    <property type="entry name" value="Kazal_dom_sf"/>
</dbReference>
<dbReference type="GO" id="GO:0043252">
    <property type="term" value="P:sodium-independent organic anion transport"/>
    <property type="evidence" value="ECO:0007669"/>
    <property type="project" value="TreeGrafter"/>
</dbReference>
<dbReference type="PROSITE" id="PS51465">
    <property type="entry name" value="KAZAL_2"/>
    <property type="match status" value="1"/>
</dbReference>
<comment type="subcellular location">
    <subcellularLocation>
        <location evidence="1">Cell membrane</location>
        <topology evidence="1">Multi-pass membrane protein</topology>
    </subcellularLocation>
</comment>
<gene>
    <name evidence="10" type="ORF">ONB1V03_LOCUS6688</name>
</gene>
<evidence type="ECO:0000256" key="6">
    <source>
        <dbReference type="ARBA" id="ARBA00023136"/>
    </source>
</evidence>
<evidence type="ECO:0000259" key="9">
    <source>
        <dbReference type="PROSITE" id="PS51465"/>
    </source>
</evidence>
<feature type="transmembrane region" description="Helical" evidence="8">
    <location>
        <begin position="28"/>
        <end position="52"/>
    </location>
</feature>
<protein>
    <recommendedName>
        <fullName evidence="9">Kazal-like domain-containing protein</fullName>
    </recommendedName>
</protein>
<organism evidence="10">
    <name type="scientific">Oppiella nova</name>
    <dbReference type="NCBI Taxonomy" id="334625"/>
    <lineage>
        <taxon>Eukaryota</taxon>
        <taxon>Metazoa</taxon>
        <taxon>Ecdysozoa</taxon>
        <taxon>Arthropoda</taxon>
        <taxon>Chelicerata</taxon>
        <taxon>Arachnida</taxon>
        <taxon>Acari</taxon>
        <taxon>Acariformes</taxon>
        <taxon>Sarcoptiformes</taxon>
        <taxon>Oribatida</taxon>
        <taxon>Brachypylina</taxon>
        <taxon>Oppioidea</taxon>
        <taxon>Oppiidae</taxon>
        <taxon>Oppiella</taxon>
    </lineage>
</organism>
<evidence type="ECO:0000313" key="10">
    <source>
        <dbReference type="EMBL" id="CAD7648306.1"/>
    </source>
</evidence>
<proteinExistence type="inferred from homology"/>
<evidence type="ECO:0000256" key="2">
    <source>
        <dbReference type="ARBA" id="ARBA00009657"/>
    </source>
</evidence>
<evidence type="ECO:0000256" key="3">
    <source>
        <dbReference type="ARBA" id="ARBA00022475"/>
    </source>
</evidence>
<keyword evidence="7" id="KW-1015">Disulfide bond</keyword>
<evidence type="ECO:0000256" key="5">
    <source>
        <dbReference type="ARBA" id="ARBA00022989"/>
    </source>
</evidence>
<dbReference type="AlphaFoldDB" id="A0A7R9QKM2"/>
<dbReference type="EMBL" id="CAJPVJ010003106">
    <property type="protein sequence ID" value="CAG2167176.1"/>
    <property type="molecule type" value="Genomic_DNA"/>
</dbReference>
<evidence type="ECO:0000256" key="8">
    <source>
        <dbReference type="SAM" id="Phobius"/>
    </source>
</evidence>
<keyword evidence="3" id="KW-1003">Cell membrane</keyword>